<protein>
    <recommendedName>
        <fullName evidence="4">Lipoprotein</fullName>
    </recommendedName>
</protein>
<sequence length="154" mass="16145">MLTHSCQSGVVRNARAIAAAILALSFSIACSADRPAGPPAAVAAGDAVPAGPPPTVEQLARKVGCKAEIQVDAVDIRTGACETSAGRFFISTFVTQHGKDQWMDQAPEYNPHLVGELWTVLGARQVLDELRETLGGDLHLTDHRVTPTPTPPAG</sequence>
<comment type="caution">
    <text evidence="2">The sequence shown here is derived from an EMBL/GenBank/DDBJ whole genome shotgun (WGS) entry which is preliminary data.</text>
</comment>
<gene>
    <name evidence="2" type="ORF">ACFQVD_42935</name>
</gene>
<proteinExistence type="predicted"/>
<evidence type="ECO:0000313" key="3">
    <source>
        <dbReference type="Proteomes" id="UP001596514"/>
    </source>
</evidence>
<feature type="chain" id="PRO_5046596889" description="Lipoprotein" evidence="1">
    <location>
        <begin position="32"/>
        <end position="154"/>
    </location>
</feature>
<organism evidence="2 3">
    <name type="scientific">Streptosporangium amethystogenes subsp. fukuiense</name>
    <dbReference type="NCBI Taxonomy" id="698418"/>
    <lineage>
        <taxon>Bacteria</taxon>
        <taxon>Bacillati</taxon>
        <taxon>Actinomycetota</taxon>
        <taxon>Actinomycetes</taxon>
        <taxon>Streptosporangiales</taxon>
        <taxon>Streptosporangiaceae</taxon>
        <taxon>Streptosporangium</taxon>
    </lineage>
</organism>
<evidence type="ECO:0000313" key="2">
    <source>
        <dbReference type="EMBL" id="MFC7606873.1"/>
    </source>
</evidence>
<feature type="signal peptide" evidence="1">
    <location>
        <begin position="1"/>
        <end position="31"/>
    </location>
</feature>
<dbReference type="RefSeq" id="WP_364148943.1">
    <property type="nucleotide sequence ID" value="NZ_JBHSIJ010000002.1"/>
</dbReference>
<keyword evidence="3" id="KW-1185">Reference proteome</keyword>
<evidence type="ECO:0008006" key="4">
    <source>
        <dbReference type="Google" id="ProtNLM"/>
    </source>
</evidence>
<keyword evidence="1" id="KW-0732">Signal</keyword>
<reference evidence="3" key="1">
    <citation type="journal article" date="2019" name="Int. J. Syst. Evol. Microbiol.">
        <title>The Global Catalogue of Microorganisms (GCM) 10K type strain sequencing project: providing services to taxonomists for standard genome sequencing and annotation.</title>
        <authorList>
            <consortium name="The Broad Institute Genomics Platform"/>
            <consortium name="The Broad Institute Genome Sequencing Center for Infectious Disease"/>
            <person name="Wu L."/>
            <person name="Ma J."/>
        </authorList>
    </citation>
    <scope>NUCLEOTIDE SEQUENCE [LARGE SCALE GENOMIC DNA]</scope>
    <source>
        <strain evidence="3">JCM 10083</strain>
    </source>
</reference>
<dbReference type="Proteomes" id="UP001596514">
    <property type="component" value="Unassembled WGS sequence"/>
</dbReference>
<name>A0ABW2TE21_9ACTN</name>
<evidence type="ECO:0000256" key="1">
    <source>
        <dbReference type="SAM" id="SignalP"/>
    </source>
</evidence>
<accession>A0ABW2TE21</accession>
<dbReference type="EMBL" id="JBHTEE010000001">
    <property type="protein sequence ID" value="MFC7606873.1"/>
    <property type="molecule type" value="Genomic_DNA"/>
</dbReference>